<protein>
    <submittedName>
        <fullName evidence="18">Xanthine dehydrogenase/oxidase</fullName>
    </submittedName>
</protein>
<dbReference type="InterPro" id="IPR008274">
    <property type="entry name" value="AldOxase/xan_DH_MoCoBD1"/>
</dbReference>
<dbReference type="Gene3D" id="3.30.365.10">
    <property type="entry name" value="Aldehyde oxidase/xanthine dehydrogenase, molybdopterin binding domain"/>
    <property type="match status" value="4"/>
</dbReference>
<dbReference type="OMA" id="GWSKDHS"/>
<evidence type="ECO:0000256" key="2">
    <source>
        <dbReference type="ARBA" id="ARBA00006849"/>
    </source>
</evidence>
<keyword evidence="3 15" id="KW-0500">Molybdenum</keyword>
<dbReference type="OrthoDB" id="8300278at2759"/>
<dbReference type="Pfam" id="PF03450">
    <property type="entry name" value="CO_deh_flav_C"/>
    <property type="match status" value="1"/>
</dbReference>
<comment type="caution">
    <text evidence="18">The sequence shown here is derived from an EMBL/GenBank/DDBJ whole genome shotgun (WGS) entry which is preliminary data.</text>
</comment>
<dbReference type="InterPro" id="IPR036884">
    <property type="entry name" value="2Fe-2S-bd_dom_sf"/>
</dbReference>
<dbReference type="InterPro" id="IPR036856">
    <property type="entry name" value="Ald_Oxase/Xan_DH_a/b_sf"/>
</dbReference>
<dbReference type="SUPFAM" id="SSF56003">
    <property type="entry name" value="Molybdenum cofactor-binding domain"/>
    <property type="match status" value="1"/>
</dbReference>
<evidence type="ECO:0000256" key="12">
    <source>
        <dbReference type="ARBA" id="ARBA00034078"/>
    </source>
</evidence>
<evidence type="ECO:0000259" key="17">
    <source>
        <dbReference type="PROSITE" id="PS51387"/>
    </source>
</evidence>
<dbReference type="FunFam" id="1.10.150.120:FF:000008">
    <property type="entry name" value="Probable aldehyde oxidase gad-3"/>
    <property type="match status" value="1"/>
</dbReference>
<dbReference type="InterPro" id="IPR006058">
    <property type="entry name" value="2Fe2S_fd_BS"/>
</dbReference>
<dbReference type="InterPro" id="IPR037165">
    <property type="entry name" value="AldOxase/xan_DH_Mopterin-bd_sf"/>
</dbReference>
<dbReference type="Pfam" id="PF02738">
    <property type="entry name" value="MoCoBD_1"/>
    <property type="match status" value="1"/>
</dbReference>
<comment type="similarity">
    <text evidence="2">Belongs to the xanthine dehydrogenase family.</text>
</comment>
<accession>A0A0B2VP75</accession>
<evidence type="ECO:0000256" key="11">
    <source>
        <dbReference type="ARBA" id="ARBA00023027"/>
    </source>
</evidence>
<dbReference type="InterPro" id="IPR036318">
    <property type="entry name" value="FAD-bd_PCMH-like_sf"/>
</dbReference>
<evidence type="ECO:0000256" key="7">
    <source>
        <dbReference type="ARBA" id="ARBA00022827"/>
    </source>
</evidence>
<dbReference type="GO" id="GO:0071949">
    <property type="term" value="F:FAD binding"/>
    <property type="evidence" value="ECO:0007669"/>
    <property type="project" value="InterPro"/>
</dbReference>
<dbReference type="Pfam" id="PF00111">
    <property type="entry name" value="Fer2"/>
    <property type="match status" value="1"/>
</dbReference>
<dbReference type="PROSITE" id="PS51085">
    <property type="entry name" value="2FE2S_FER_2"/>
    <property type="match status" value="1"/>
</dbReference>
<keyword evidence="11" id="KW-0520">NAD</keyword>
<evidence type="ECO:0000256" key="6">
    <source>
        <dbReference type="ARBA" id="ARBA00022723"/>
    </source>
</evidence>
<feature type="binding site" evidence="15">
    <location>
        <position position="113"/>
    </location>
    <ligand>
        <name>[2Fe-2S] cluster</name>
        <dbReference type="ChEBI" id="CHEBI:190135"/>
        <label>2</label>
    </ligand>
</feature>
<evidence type="ECO:0000256" key="3">
    <source>
        <dbReference type="ARBA" id="ARBA00022505"/>
    </source>
</evidence>
<dbReference type="SUPFAM" id="SSF55447">
    <property type="entry name" value="CO dehydrogenase flavoprotein C-terminal domain-like"/>
    <property type="match status" value="1"/>
</dbReference>
<dbReference type="SMART" id="SM01008">
    <property type="entry name" value="Ald_Xan_dh_C"/>
    <property type="match status" value="1"/>
</dbReference>
<dbReference type="PROSITE" id="PS51387">
    <property type="entry name" value="FAD_PCMH"/>
    <property type="match status" value="1"/>
</dbReference>
<dbReference type="Gene3D" id="3.90.1170.50">
    <property type="entry name" value="Aldehyde oxidase/xanthine dehydrogenase, a/b hammerhead"/>
    <property type="match status" value="1"/>
</dbReference>
<dbReference type="FunFam" id="3.10.20.30:FF:000012">
    <property type="entry name" value="Xanthine dehydrogenase/oxidase"/>
    <property type="match status" value="1"/>
</dbReference>
<dbReference type="Proteomes" id="UP000031036">
    <property type="component" value="Unassembled WGS sequence"/>
</dbReference>
<keyword evidence="5 15" id="KW-0001">2Fe-2S</keyword>
<feature type="binding site" evidence="15">
    <location>
        <position position="913"/>
    </location>
    <ligand>
        <name>Mo-molybdopterin</name>
        <dbReference type="ChEBI" id="CHEBI:71302"/>
    </ligand>
    <ligandPart>
        <name>Mo</name>
        <dbReference type="ChEBI" id="CHEBI:28685"/>
    </ligandPart>
</feature>
<dbReference type="GO" id="GO:0016491">
    <property type="term" value="F:oxidoreductase activity"/>
    <property type="evidence" value="ECO:0007669"/>
    <property type="project" value="UniProtKB-KW"/>
</dbReference>
<comment type="cofactor">
    <cofactor evidence="15">
        <name>[2Fe-2S] cluster</name>
        <dbReference type="ChEBI" id="CHEBI:190135"/>
    </cofactor>
    <text evidence="15">Binds 2 [2Fe-2S] clusters.</text>
</comment>
<reference evidence="18 19" key="1">
    <citation type="submission" date="2014-11" db="EMBL/GenBank/DDBJ databases">
        <title>Genetic blueprint of the zoonotic pathogen Toxocara canis.</title>
        <authorList>
            <person name="Zhu X.-Q."/>
            <person name="Korhonen P.K."/>
            <person name="Cai H."/>
            <person name="Young N.D."/>
            <person name="Nejsum P."/>
            <person name="von Samson-Himmelstjerna G."/>
            <person name="Boag P.R."/>
            <person name="Tan P."/>
            <person name="Li Q."/>
            <person name="Min J."/>
            <person name="Yang Y."/>
            <person name="Wang X."/>
            <person name="Fang X."/>
            <person name="Hall R.S."/>
            <person name="Hofmann A."/>
            <person name="Sternberg P.W."/>
            <person name="Jex A.R."/>
            <person name="Gasser R.B."/>
        </authorList>
    </citation>
    <scope>NUCLEOTIDE SEQUENCE [LARGE SCALE GENOMIC DNA]</scope>
    <source>
        <strain evidence="18">PN_DK_2014</strain>
    </source>
</reference>
<feature type="domain" description="2Fe-2S ferredoxin-type" evidence="16">
    <location>
        <begin position="5"/>
        <end position="92"/>
    </location>
</feature>
<evidence type="ECO:0000313" key="19">
    <source>
        <dbReference type="Proteomes" id="UP000031036"/>
    </source>
</evidence>
<dbReference type="SUPFAM" id="SSF54665">
    <property type="entry name" value="CO dehydrogenase molybdoprotein N-domain-like"/>
    <property type="match status" value="1"/>
</dbReference>
<comment type="cofactor">
    <cofactor evidence="15">
        <name>Mo-molybdopterin</name>
        <dbReference type="ChEBI" id="CHEBI:71302"/>
    </cofactor>
    <text evidence="15">Binds 1 Mo-molybdopterin (Mo-MPT) cofactor per subunit.</text>
</comment>
<feature type="active site" description="Proton acceptor" evidence="13">
    <location>
        <position position="1258"/>
    </location>
</feature>
<evidence type="ECO:0000256" key="9">
    <source>
        <dbReference type="ARBA" id="ARBA00023004"/>
    </source>
</evidence>
<gene>
    <name evidence="18" type="primary">XDH</name>
    <name evidence="18" type="ORF">Tcan_14870</name>
</gene>
<dbReference type="Gene3D" id="3.10.20.30">
    <property type="match status" value="1"/>
</dbReference>
<comment type="cofactor">
    <cofactor evidence="12">
        <name>[2Fe-2S] cluster</name>
        <dbReference type="ChEBI" id="CHEBI:190135"/>
    </cofactor>
</comment>
<dbReference type="EMBL" id="JPKZ01001209">
    <property type="protein sequence ID" value="KHN83232.1"/>
    <property type="molecule type" value="Genomic_DNA"/>
</dbReference>
<dbReference type="Pfam" id="PF00941">
    <property type="entry name" value="FAD_binding_5"/>
    <property type="match status" value="1"/>
</dbReference>
<evidence type="ECO:0000256" key="13">
    <source>
        <dbReference type="PIRSR" id="PIRSR000127-1"/>
    </source>
</evidence>
<dbReference type="Gene3D" id="3.30.465.10">
    <property type="match status" value="1"/>
</dbReference>
<feature type="binding site" evidence="15">
    <location>
        <position position="1079"/>
    </location>
    <ligand>
        <name>Mo-molybdopterin</name>
        <dbReference type="ChEBI" id="CHEBI:71302"/>
    </ligand>
    <ligandPart>
        <name>Mo</name>
        <dbReference type="ChEBI" id="CHEBI:28685"/>
    </ligandPart>
</feature>
<dbReference type="InterPro" id="IPR000674">
    <property type="entry name" value="Ald_Oxase/Xan_DH_a/b"/>
</dbReference>
<keyword evidence="8" id="KW-0560">Oxidoreductase</keyword>
<feature type="binding site" evidence="15">
    <location>
        <position position="150"/>
    </location>
    <ligand>
        <name>[2Fe-2S] cluster</name>
        <dbReference type="ChEBI" id="CHEBI:190135"/>
        <label>2</label>
    </ligand>
</feature>
<evidence type="ECO:0000256" key="5">
    <source>
        <dbReference type="ARBA" id="ARBA00022714"/>
    </source>
</evidence>
<dbReference type="SMART" id="SM01092">
    <property type="entry name" value="CO_deh_flav_C"/>
    <property type="match status" value="1"/>
</dbReference>
<evidence type="ECO:0000259" key="16">
    <source>
        <dbReference type="PROSITE" id="PS51085"/>
    </source>
</evidence>
<dbReference type="InterPro" id="IPR005107">
    <property type="entry name" value="CO_DH_flav_C"/>
</dbReference>
<keyword evidence="9 15" id="KW-0408">Iron</keyword>
<dbReference type="InterPro" id="IPR002888">
    <property type="entry name" value="2Fe-2S-bd"/>
</dbReference>
<keyword evidence="10 15" id="KW-0411">Iron-sulfur</keyword>
<dbReference type="InterPro" id="IPR002346">
    <property type="entry name" value="Mopterin_DH_FAD-bd"/>
</dbReference>
<keyword evidence="7 14" id="KW-0274">FAD</keyword>
<dbReference type="SUPFAM" id="SSF47741">
    <property type="entry name" value="CO dehydrogenase ISP C-domain like"/>
    <property type="match status" value="1"/>
</dbReference>
<dbReference type="Pfam" id="PF20256">
    <property type="entry name" value="MoCoBD_2"/>
    <property type="match status" value="1"/>
</dbReference>
<dbReference type="PANTHER" id="PTHR45444:SF3">
    <property type="entry name" value="XANTHINE DEHYDROGENASE"/>
    <property type="match status" value="1"/>
</dbReference>
<dbReference type="Pfam" id="PF01799">
    <property type="entry name" value="Fer2_2"/>
    <property type="match status" value="1"/>
</dbReference>
<dbReference type="InterPro" id="IPR046867">
    <property type="entry name" value="AldOxase/xan_DH_MoCoBD2"/>
</dbReference>
<evidence type="ECO:0000256" key="14">
    <source>
        <dbReference type="PIRSR" id="PIRSR000127-2"/>
    </source>
</evidence>
<evidence type="ECO:0000256" key="1">
    <source>
        <dbReference type="ARBA" id="ARBA00001974"/>
    </source>
</evidence>
<feature type="binding site" evidence="14">
    <location>
        <position position="422"/>
    </location>
    <ligand>
        <name>FAD</name>
        <dbReference type="ChEBI" id="CHEBI:57692"/>
    </ligand>
</feature>
<feature type="binding site" evidence="15">
    <location>
        <position position="74"/>
    </location>
    <ligand>
        <name>[2Fe-2S] cluster</name>
        <dbReference type="ChEBI" id="CHEBI:190135"/>
        <label>1</label>
    </ligand>
</feature>
<dbReference type="SUPFAM" id="SSF56176">
    <property type="entry name" value="FAD-binding/transporter-associated domain-like"/>
    <property type="match status" value="1"/>
</dbReference>
<feature type="domain" description="FAD-binding PCMH-type" evidence="17">
    <location>
        <begin position="229"/>
        <end position="414"/>
    </location>
</feature>
<evidence type="ECO:0000256" key="10">
    <source>
        <dbReference type="ARBA" id="ARBA00023014"/>
    </source>
</evidence>
<feature type="binding site" evidence="15">
    <location>
        <position position="49"/>
    </location>
    <ligand>
        <name>[2Fe-2S] cluster</name>
        <dbReference type="ChEBI" id="CHEBI:190135"/>
        <label>1</label>
    </ligand>
</feature>
<dbReference type="SUPFAM" id="SSF54292">
    <property type="entry name" value="2Fe-2S ferredoxin-like"/>
    <property type="match status" value="1"/>
</dbReference>
<dbReference type="GO" id="GO:0005506">
    <property type="term" value="F:iron ion binding"/>
    <property type="evidence" value="ECO:0007669"/>
    <property type="project" value="InterPro"/>
</dbReference>
<dbReference type="GO" id="GO:0051537">
    <property type="term" value="F:2 iron, 2 sulfur cluster binding"/>
    <property type="evidence" value="ECO:0007669"/>
    <property type="project" value="UniProtKB-KW"/>
</dbReference>
<keyword evidence="6 15" id="KW-0479">Metal-binding</keyword>
<feature type="binding site" evidence="15">
    <location>
        <position position="44"/>
    </location>
    <ligand>
        <name>[2Fe-2S] cluster</name>
        <dbReference type="ChEBI" id="CHEBI:190135"/>
        <label>1</label>
    </ligand>
</feature>
<sequence>MAYRNHIRFFINGREFKIDNPDPESTLVYFLRDKLNLTGTKIGCEEGVCGACTVVVGRWNSQQQKAIYHAVNACLIPLYLVDNCSIQTVEGIGSAKRMHAIQERLSRGHGTQCGFCSPGFVMSLYALLRNCPRPSTDQIDEAIRGNLCRCTGYRPILESFYSFSSNGCCQQGSEECACRKAKQNDEEANRMDSLTSFNDFPIYDPTQEPIFPPQLIIDARKIDGSVLKLHGRRVDLLAPTSVDELIKLYEQNGTSVRIISTGLITRLVHSFNKTNDRILWLSVHAIDQLKTWSVEQKEIRIGSGLSISDFLGVLKSQNENGRFDTIVQLFAKYSSTQVRNIASCSGALCSASASSEFCSLALALSFTVEVISMKSHEKRMVHVDKAFFATGNAAKTALNSDDLIVSIIIPLPTETERIMTFKAADRHGGDSTELNAVGKFVLDTNGKTINNATLVIGGVDRKPWLAENTARLLIGRPLSADSDSILTDAIVAMDKELHKIPYVDKTPKMEHRKALARAALFRFIVSLTRSQPIERMPIARTAKLHAHQVYNKVPSTQIASDAVGRPIPHQSAKVHTTGEAKYTSDIKIAGMLHLALVQSTEAHAEIISVDPSAALQIPGVVDYVDVKDIPSGGTNMPGMDGKLFMIDDSPIFADGKVEAVGQSIGAIVAEDVETARRAANLVKIEYKRLKPILTIEDAIEAKSFHFRADPHEFLRDWSDGEDYFKECRFVVEGNVVMGAQEHAYMETQSAICIPEENDEWLIYTSSQMCAFAQLHCSSVLGIPKNKIVVKTKRVGGAFGGKAVAQCGYARNPALIAANKLKRPVKCALSRREDLLVTGTRHPMKAHYRIGCDEEGRLVVADFEAYINGGYTIENSYLVAMALAMNSDSCYRVPHMKSKCYPCKTNIASNTAMRGYGIPQAYYLMEVAISHLVQEAHIDPVEFREKNHAQKGWICLSGEVIRNDNLNDCWQQCKTISRIQELQKEVNEFNSLHRHLKRGMAMSSVRLGLPHEGPTEQSFALVQIYLDGSVSVSIGGIEMGQGLFTKCIQVASRALGVPVSRITMLDASTDKTANAPMTGGSQGADVHGNAIKAACEVLAERLKPIKEEFPDGNFDTWIWTAYERKIGLSAAVHKTVPRHEFGLGGGSTYYTTGVANTVVEIDALTGEHRLISVDIVMDCGDTLSPAIDIGQIEGGFIQGYGLYAMEEYEYADNGNLLTNSFGKYKIPTADVVPEKFRVTLLEKSDTHRGMIYSSKGIGEPPLILGICPMLAICEAVNAFRLDTGQQPTFLPLESPLTALRIRQACNAIVMPNK</sequence>
<dbReference type="InterPro" id="IPR016208">
    <property type="entry name" value="Ald_Oxase/xanthine_DH-like"/>
</dbReference>
<dbReference type="CDD" id="cd00207">
    <property type="entry name" value="fer2"/>
    <property type="match status" value="1"/>
</dbReference>
<dbReference type="PIRSF" id="PIRSF000127">
    <property type="entry name" value="Xanthine_DH"/>
    <property type="match status" value="1"/>
</dbReference>
<keyword evidence="19" id="KW-1185">Reference proteome</keyword>
<evidence type="ECO:0000313" key="18">
    <source>
        <dbReference type="EMBL" id="KHN83232.1"/>
    </source>
</evidence>
<evidence type="ECO:0000256" key="8">
    <source>
        <dbReference type="ARBA" id="ARBA00023002"/>
    </source>
</evidence>
<dbReference type="InterPro" id="IPR016169">
    <property type="entry name" value="FAD-bd_PCMH_sub2"/>
</dbReference>
<name>A0A0B2VP75_TOXCA</name>
<dbReference type="PROSITE" id="PS00197">
    <property type="entry name" value="2FE2S_FER_1"/>
    <property type="match status" value="1"/>
</dbReference>
<evidence type="ECO:0000256" key="15">
    <source>
        <dbReference type="PIRSR" id="PIRSR000127-3"/>
    </source>
</evidence>
<feature type="binding site" evidence="15">
    <location>
        <position position="148"/>
    </location>
    <ligand>
        <name>[2Fe-2S] cluster</name>
        <dbReference type="ChEBI" id="CHEBI:190135"/>
        <label>2</label>
    </ligand>
</feature>
<dbReference type="InterPro" id="IPR001041">
    <property type="entry name" value="2Fe-2S_ferredoxin-type"/>
</dbReference>
<dbReference type="InterPro" id="IPR036010">
    <property type="entry name" value="2Fe-2S_ferredoxin-like_sf"/>
</dbReference>
<evidence type="ECO:0000256" key="4">
    <source>
        <dbReference type="ARBA" id="ARBA00022630"/>
    </source>
</evidence>
<dbReference type="Gene3D" id="3.30.390.50">
    <property type="entry name" value="CO dehydrogenase flavoprotein, C-terminal domain"/>
    <property type="match status" value="1"/>
</dbReference>
<organism evidence="18 19">
    <name type="scientific">Toxocara canis</name>
    <name type="common">Canine roundworm</name>
    <dbReference type="NCBI Taxonomy" id="6265"/>
    <lineage>
        <taxon>Eukaryota</taxon>
        <taxon>Metazoa</taxon>
        <taxon>Ecdysozoa</taxon>
        <taxon>Nematoda</taxon>
        <taxon>Chromadorea</taxon>
        <taxon>Rhabditida</taxon>
        <taxon>Spirurina</taxon>
        <taxon>Ascaridomorpha</taxon>
        <taxon>Ascaridoidea</taxon>
        <taxon>Toxocaridae</taxon>
        <taxon>Toxocara</taxon>
    </lineage>
</organism>
<dbReference type="InterPro" id="IPR036683">
    <property type="entry name" value="CO_DH_flav_C_dom_sf"/>
</dbReference>
<comment type="cofactor">
    <cofactor evidence="1 14">
        <name>FAD</name>
        <dbReference type="ChEBI" id="CHEBI:57692"/>
    </cofactor>
</comment>
<proteinExistence type="inferred from homology"/>
<dbReference type="STRING" id="6265.A0A0B2VP75"/>
<feature type="binding site" evidence="15">
    <location>
        <position position="767"/>
    </location>
    <ligand>
        <name>Mo-molybdopterin</name>
        <dbReference type="ChEBI" id="CHEBI:71302"/>
    </ligand>
    <ligandPart>
        <name>Mo</name>
        <dbReference type="ChEBI" id="CHEBI:28685"/>
    </ligandPart>
</feature>
<dbReference type="Pfam" id="PF01315">
    <property type="entry name" value="Ald_Xan_dh_C"/>
    <property type="match status" value="1"/>
</dbReference>
<dbReference type="FunFam" id="3.30.365.10:FF:000002">
    <property type="entry name" value="Xanthine dehydrogenase oxidase"/>
    <property type="match status" value="1"/>
</dbReference>
<dbReference type="Gene3D" id="1.10.150.120">
    <property type="entry name" value="[2Fe-2S]-binding domain"/>
    <property type="match status" value="1"/>
</dbReference>
<feature type="binding site" evidence="15">
    <location>
        <position position="116"/>
    </location>
    <ligand>
        <name>[2Fe-2S] cluster</name>
        <dbReference type="ChEBI" id="CHEBI:190135"/>
        <label>2</label>
    </ligand>
</feature>
<keyword evidence="4" id="KW-0285">Flavoprotein</keyword>
<feature type="binding site" evidence="15">
    <location>
        <position position="52"/>
    </location>
    <ligand>
        <name>[2Fe-2S] cluster</name>
        <dbReference type="ChEBI" id="CHEBI:190135"/>
        <label>1</label>
    </ligand>
</feature>
<dbReference type="PANTHER" id="PTHR45444">
    <property type="entry name" value="XANTHINE DEHYDROGENASE"/>
    <property type="match status" value="1"/>
</dbReference>
<dbReference type="InterPro" id="IPR012675">
    <property type="entry name" value="Beta-grasp_dom_sf"/>
</dbReference>
<dbReference type="InterPro" id="IPR016166">
    <property type="entry name" value="FAD-bd_PCMH"/>
</dbReference>
<dbReference type="FunFam" id="3.30.365.10:FF:000001">
    <property type="entry name" value="Xanthine dehydrogenase oxidase"/>
    <property type="match status" value="1"/>
</dbReference>
<feature type="binding site" evidence="15">
    <location>
        <position position="798"/>
    </location>
    <ligand>
        <name>Mo-molybdopterin</name>
        <dbReference type="ChEBI" id="CHEBI:71302"/>
    </ligand>
    <ligandPart>
        <name>Mo</name>
        <dbReference type="ChEBI" id="CHEBI:28685"/>
    </ligandPart>
</feature>